<dbReference type="PANTHER" id="PTHR43358:SF4">
    <property type="entry name" value="ALPHA_BETA HYDROLASE FOLD-1 DOMAIN-CONTAINING PROTEIN"/>
    <property type="match status" value="1"/>
</dbReference>
<gene>
    <name evidence="4" type="ORF">EI42_01278</name>
</gene>
<comment type="caution">
    <text evidence="4">The sequence shown here is derived from an EMBL/GenBank/DDBJ whole genome shotgun (WGS) entry which is preliminary data.</text>
</comment>
<dbReference type="SUPFAM" id="SSF53474">
    <property type="entry name" value="alpha/beta-Hydrolases"/>
    <property type="match status" value="1"/>
</dbReference>
<dbReference type="EMBL" id="QKUF01000002">
    <property type="protein sequence ID" value="PZW34441.1"/>
    <property type="molecule type" value="Genomic_DNA"/>
</dbReference>
<name>A0A326UB53_THEHA</name>
<dbReference type="InterPro" id="IPR052920">
    <property type="entry name" value="DNA-binding_regulatory"/>
</dbReference>
<proteinExistence type="predicted"/>
<dbReference type="RefSeq" id="WP_111319989.1">
    <property type="nucleotide sequence ID" value="NZ_BIFX01000001.1"/>
</dbReference>
<dbReference type="InterPro" id="IPR000073">
    <property type="entry name" value="AB_hydrolase_1"/>
</dbReference>
<organism evidence="4 5">
    <name type="scientific">Thermosporothrix hazakensis</name>
    <dbReference type="NCBI Taxonomy" id="644383"/>
    <lineage>
        <taxon>Bacteria</taxon>
        <taxon>Bacillati</taxon>
        <taxon>Chloroflexota</taxon>
        <taxon>Ktedonobacteria</taxon>
        <taxon>Ktedonobacterales</taxon>
        <taxon>Thermosporotrichaceae</taxon>
        <taxon>Thermosporothrix</taxon>
    </lineage>
</organism>
<feature type="domain" description="Serine aminopeptidase S33" evidence="3">
    <location>
        <begin position="239"/>
        <end position="291"/>
    </location>
</feature>
<evidence type="ECO:0000259" key="3">
    <source>
        <dbReference type="Pfam" id="PF12146"/>
    </source>
</evidence>
<accession>A0A326UB53</accession>
<feature type="transmembrane region" description="Helical" evidence="1">
    <location>
        <begin position="6"/>
        <end position="27"/>
    </location>
</feature>
<sequence>MPVALLIIAIILVILLLALLLSCFYFYHTAISRREKTFLAEDPSLQEVNRTSADETPWIEQQSFEIIDIRSYDGLRLRGYFLRAPEPTTKTVILAHGYGGEAKKDMGGFAHLYYETLGFNVLLPDARGHGQSEGNYIGFGWHERKDYVQWIHTLIQRLGENIEIVLHGVSMGGATVLMTSGENLPPQVKCIISDCAYTSVVDILSYQAKRMYHLPPFPFVPVTSLICRLLAGYSFEEASALKQVAKAKIPILFIHGDTDTFVPTAMVYPLYEQCKSSPKELYLVPGAEHAMAYTVDPVTYTSRISQFIDHCLQPAQPIPTI</sequence>
<keyword evidence="1" id="KW-0812">Transmembrane</keyword>
<dbReference type="OrthoDB" id="9776685at2"/>
<dbReference type="InterPro" id="IPR022742">
    <property type="entry name" value="Hydrolase_4"/>
</dbReference>
<protein>
    <recommendedName>
        <fullName evidence="6">Serine aminopeptidase S33 domain-containing protein</fullName>
    </recommendedName>
</protein>
<dbReference type="AlphaFoldDB" id="A0A326UB53"/>
<dbReference type="Proteomes" id="UP000248806">
    <property type="component" value="Unassembled WGS sequence"/>
</dbReference>
<dbReference type="InterPro" id="IPR029058">
    <property type="entry name" value="AB_hydrolase_fold"/>
</dbReference>
<dbReference type="Pfam" id="PF12146">
    <property type="entry name" value="Hydrolase_4"/>
    <property type="match status" value="1"/>
</dbReference>
<evidence type="ECO:0008006" key="6">
    <source>
        <dbReference type="Google" id="ProtNLM"/>
    </source>
</evidence>
<evidence type="ECO:0000256" key="1">
    <source>
        <dbReference type="SAM" id="Phobius"/>
    </source>
</evidence>
<dbReference type="PANTHER" id="PTHR43358">
    <property type="entry name" value="ALPHA/BETA-HYDROLASE"/>
    <property type="match status" value="1"/>
</dbReference>
<keyword evidence="1" id="KW-1133">Transmembrane helix</keyword>
<feature type="domain" description="AB hydrolase-1" evidence="2">
    <location>
        <begin position="91"/>
        <end position="196"/>
    </location>
</feature>
<evidence type="ECO:0000313" key="4">
    <source>
        <dbReference type="EMBL" id="PZW34441.1"/>
    </source>
</evidence>
<keyword evidence="1" id="KW-0472">Membrane</keyword>
<dbReference type="Pfam" id="PF00561">
    <property type="entry name" value="Abhydrolase_1"/>
    <property type="match status" value="1"/>
</dbReference>
<reference evidence="4 5" key="1">
    <citation type="submission" date="2018-06" db="EMBL/GenBank/DDBJ databases">
        <title>Genomic Encyclopedia of Archaeal and Bacterial Type Strains, Phase II (KMG-II): from individual species to whole genera.</title>
        <authorList>
            <person name="Goeker M."/>
        </authorList>
    </citation>
    <scope>NUCLEOTIDE SEQUENCE [LARGE SCALE GENOMIC DNA]</scope>
    <source>
        <strain evidence="4 5">ATCC BAA-1881</strain>
    </source>
</reference>
<evidence type="ECO:0000313" key="5">
    <source>
        <dbReference type="Proteomes" id="UP000248806"/>
    </source>
</evidence>
<keyword evidence="5" id="KW-1185">Reference proteome</keyword>
<dbReference type="Gene3D" id="3.40.50.1820">
    <property type="entry name" value="alpha/beta hydrolase"/>
    <property type="match status" value="1"/>
</dbReference>
<evidence type="ECO:0000259" key="2">
    <source>
        <dbReference type="Pfam" id="PF00561"/>
    </source>
</evidence>